<dbReference type="EC" id="2.7.13.3" evidence="3"/>
<dbReference type="RefSeq" id="WP_009726985.1">
    <property type="nucleotide sequence ID" value="NZ_APHR01000055.1"/>
</dbReference>
<dbReference type="STRING" id="1286106.MPL1_10077"/>
<evidence type="ECO:0000256" key="1">
    <source>
        <dbReference type="ARBA" id="ARBA00000085"/>
    </source>
</evidence>
<dbReference type="CDD" id="cd16917">
    <property type="entry name" value="HATPase_UhpB-NarQ-NarX-like"/>
    <property type="match status" value="1"/>
</dbReference>
<evidence type="ECO:0000256" key="2">
    <source>
        <dbReference type="ARBA" id="ARBA00004370"/>
    </source>
</evidence>
<dbReference type="GO" id="GO:0016020">
    <property type="term" value="C:membrane"/>
    <property type="evidence" value="ECO:0007669"/>
    <property type="project" value="UniProtKB-SubCell"/>
</dbReference>
<feature type="transmembrane region" description="Helical" evidence="8">
    <location>
        <begin position="159"/>
        <end position="182"/>
    </location>
</feature>
<evidence type="ECO:0000313" key="11">
    <source>
        <dbReference type="EMBL" id="EMR12447.1"/>
    </source>
</evidence>
<dbReference type="Gene3D" id="3.30.565.10">
    <property type="entry name" value="Histidine kinase-like ATPase, C-terminal domain"/>
    <property type="match status" value="1"/>
</dbReference>
<dbReference type="InterPro" id="IPR011712">
    <property type="entry name" value="Sig_transdc_His_kin_sub3_dim/P"/>
</dbReference>
<evidence type="ECO:0000256" key="3">
    <source>
        <dbReference type="ARBA" id="ARBA00012438"/>
    </source>
</evidence>
<dbReference type="AlphaFoldDB" id="M7NYZ0"/>
<organism evidence="11 12">
    <name type="scientific">Methylophaga lonarensis MPL</name>
    <dbReference type="NCBI Taxonomy" id="1286106"/>
    <lineage>
        <taxon>Bacteria</taxon>
        <taxon>Pseudomonadati</taxon>
        <taxon>Pseudomonadota</taxon>
        <taxon>Gammaproteobacteria</taxon>
        <taxon>Thiotrichales</taxon>
        <taxon>Piscirickettsiaceae</taxon>
        <taxon>Methylophaga</taxon>
    </lineage>
</organism>
<proteinExistence type="predicted"/>
<dbReference type="Proteomes" id="UP000012019">
    <property type="component" value="Unassembled WGS sequence"/>
</dbReference>
<keyword evidence="8" id="KW-0472">Membrane</keyword>
<dbReference type="InterPro" id="IPR003594">
    <property type="entry name" value="HATPase_dom"/>
</dbReference>
<dbReference type="eggNOG" id="COG4585">
    <property type="taxonomic scope" value="Bacteria"/>
</dbReference>
<dbReference type="Pfam" id="PF02518">
    <property type="entry name" value="HATPase_c"/>
    <property type="match status" value="1"/>
</dbReference>
<dbReference type="GO" id="GO:0046983">
    <property type="term" value="F:protein dimerization activity"/>
    <property type="evidence" value="ECO:0007669"/>
    <property type="project" value="InterPro"/>
</dbReference>
<dbReference type="GO" id="GO:0000155">
    <property type="term" value="F:phosphorelay sensor kinase activity"/>
    <property type="evidence" value="ECO:0007669"/>
    <property type="project" value="InterPro"/>
</dbReference>
<dbReference type="Gene3D" id="6.10.340.10">
    <property type="match status" value="1"/>
</dbReference>
<dbReference type="InterPro" id="IPR050482">
    <property type="entry name" value="Sensor_HK_TwoCompSys"/>
</dbReference>
<keyword evidence="12" id="KW-1185">Reference proteome</keyword>
<evidence type="ECO:0000256" key="5">
    <source>
        <dbReference type="ARBA" id="ARBA00022679"/>
    </source>
</evidence>
<feature type="domain" description="HAMP" evidence="10">
    <location>
        <begin position="179"/>
        <end position="231"/>
    </location>
</feature>
<comment type="caution">
    <text evidence="11">The sequence shown here is derived from an EMBL/GenBank/DDBJ whole genome shotgun (WGS) entry which is preliminary data.</text>
</comment>
<evidence type="ECO:0000256" key="8">
    <source>
        <dbReference type="SAM" id="Phobius"/>
    </source>
</evidence>
<evidence type="ECO:0000259" key="9">
    <source>
        <dbReference type="PROSITE" id="PS50109"/>
    </source>
</evidence>
<evidence type="ECO:0000256" key="7">
    <source>
        <dbReference type="ARBA" id="ARBA00023012"/>
    </source>
</evidence>
<dbReference type="InterPro" id="IPR036890">
    <property type="entry name" value="HATPase_C_sf"/>
</dbReference>
<keyword evidence="8" id="KW-0812">Transmembrane</keyword>
<dbReference type="EMBL" id="APHR01000055">
    <property type="protein sequence ID" value="EMR12447.1"/>
    <property type="molecule type" value="Genomic_DNA"/>
</dbReference>
<dbReference type="InterPro" id="IPR003660">
    <property type="entry name" value="HAMP_dom"/>
</dbReference>
<evidence type="ECO:0000313" key="12">
    <source>
        <dbReference type="Proteomes" id="UP000012019"/>
    </source>
</evidence>
<name>M7NYZ0_9GAMM</name>
<gene>
    <name evidence="11" type="ORF">MPL1_10077</name>
</gene>
<comment type="subcellular location">
    <subcellularLocation>
        <location evidence="2">Membrane</location>
    </subcellularLocation>
</comment>
<evidence type="ECO:0000259" key="10">
    <source>
        <dbReference type="PROSITE" id="PS50885"/>
    </source>
</evidence>
<dbReference type="OrthoDB" id="9811306at2"/>
<keyword evidence="6 11" id="KW-0418">Kinase</keyword>
<protein>
    <recommendedName>
        <fullName evidence="3">histidine kinase</fullName>
        <ecNumber evidence="3">2.7.13.3</ecNumber>
    </recommendedName>
</protein>
<reference evidence="11 12" key="1">
    <citation type="journal article" date="2013" name="Genome Announc.">
        <title>Draft Genome Sequence of Methylophaga lonarensis MPLT, a Haloalkaliphilic (Non-Methane-Utilizing) Methylotroph.</title>
        <authorList>
            <person name="Shetty S.A."/>
            <person name="Marathe N.P."/>
            <person name="Munot H."/>
            <person name="Antony C.P."/>
            <person name="Dhotre D.P."/>
            <person name="Murrell J.C."/>
            <person name="Shouche Y.S."/>
        </authorList>
    </citation>
    <scope>NUCLEOTIDE SEQUENCE [LARGE SCALE GENOMIC DNA]</scope>
    <source>
        <strain evidence="11 12">MPL</strain>
    </source>
</reference>
<comment type="catalytic activity">
    <reaction evidence="1">
        <text>ATP + protein L-histidine = ADP + protein N-phospho-L-histidine.</text>
        <dbReference type="EC" id="2.7.13.3"/>
    </reaction>
</comment>
<sequence length="454" mass="51693">MNLQLSLLLRIVLITLICLLASASYVVYQTDHLARQEAVSTAERIDRELYQQIKRIHQGYDHAEAFPDIRLWQGINGLPGSCISFESISSRRQRNLCQEVDLENRDWPLWFGQLYQQLFNPHFEVEREVVYNAFSYGRIIISLNQQAEISRAWQNLQSLMGVTMITVLALSMLFFVTVSRILRPAKHIVKGLEKMRQGDLAQRLPRFDVAEWRRTSNAINALAESQQNILNENKELALKLINVQEEEHRYIARELHDEFGQCLSGINAVSASIRQTAREDCPAMLDELERIQDITEHMMTALRNLQTRLRPIEIDDIGLQQSLKKLVKSWNQRSGGGTQYLLNCDAMIDQLPEPLPVNLYRIVQESLTNIAKHANATQAEVHIAVNEQQVQININDNGDNNATPIEPSLGVGLLGIRERVSALGGEILIARGQQHGWSIHVKLPINHALEHTTS</sequence>
<dbReference type="Pfam" id="PF07730">
    <property type="entry name" value="HisKA_3"/>
    <property type="match status" value="1"/>
</dbReference>
<dbReference type="PANTHER" id="PTHR24421">
    <property type="entry name" value="NITRATE/NITRITE SENSOR PROTEIN NARX-RELATED"/>
    <property type="match status" value="1"/>
</dbReference>
<dbReference type="PROSITE" id="PS50885">
    <property type="entry name" value="HAMP"/>
    <property type="match status" value="1"/>
</dbReference>
<evidence type="ECO:0000256" key="6">
    <source>
        <dbReference type="ARBA" id="ARBA00022777"/>
    </source>
</evidence>
<dbReference type="InterPro" id="IPR005467">
    <property type="entry name" value="His_kinase_dom"/>
</dbReference>
<keyword evidence="7" id="KW-0902">Two-component regulatory system</keyword>
<accession>M7NYZ0</accession>
<keyword evidence="5" id="KW-0808">Transferase</keyword>
<dbReference type="PATRIC" id="fig|1286106.3.peg.2015"/>
<dbReference type="PANTHER" id="PTHR24421:SF58">
    <property type="entry name" value="SIGNAL TRANSDUCTION HISTIDINE-PROTEIN KINASE_PHOSPHATASE UHPB"/>
    <property type="match status" value="1"/>
</dbReference>
<evidence type="ECO:0000256" key="4">
    <source>
        <dbReference type="ARBA" id="ARBA00022553"/>
    </source>
</evidence>
<keyword evidence="8" id="KW-1133">Transmembrane helix</keyword>
<feature type="transmembrane region" description="Helical" evidence="8">
    <location>
        <begin position="7"/>
        <end position="28"/>
    </location>
</feature>
<dbReference type="SUPFAM" id="SSF55874">
    <property type="entry name" value="ATPase domain of HSP90 chaperone/DNA topoisomerase II/histidine kinase"/>
    <property type="match status" value="1"/>
</dbReference>
<feature type="domain" description="Histidine kinase" evidence="9">
    <location>
        <begin position="254"/>
        <end position="447"/>
    </location>
</feature>
<dbReference type="PROSITE" id="PS50109">
    <property type="entry name" value="HIS_KIN"/>
    <property type="match status" value="1"/>
</dbReference>
<keyword evidence="4" id="KW-0597">Phosphoprotein</keyword>
<dbReference type="Gene3D" id="1.20.5.1930">
    <property type="match status" value="1"/>
</dbReference>